<organism evidence="1 2">
    <name type="scientific">Solanum commersonii</name>
    <name type="common">Commerson's wild potato</name>
    <name type="synonym">Commerson's nightshade</name>
    <dbReference type="NCBI Taxonomy" id="4109"/>
    <lineage>
        <taxon>Eukaryota</taxon>
        <taxon>Viridiplantae</taxon>
        <taxon>Streptophyta</taxon>
        <taxon>Embryophyta</taxon>
        <taxon>Tracheophyta</taxon>
        <taxon>Spermatophyta</taxon>
        <taxon>Magnoliopsida</taxon>
        <taxon>eudicotyledons</taxon>
        <taxon>Gunneridae</taxon>
        <taxon>Pentapetalae</taxon>
        <taxon>asterids</taxon>
        <taxon>lamiids</taxon>
        <taxon>Solanales</taxon>
        <taxon>Solanaceae</taxon>
        <taxon>Solanoideae</taxon>
        <taxon>Solaneae</taxon>
        <taxon>Solanum</taxon>
    </lineage>
</organism>
<name>A0A9J5Z7X3_SOLCO</name>
<keyword evidence="2" id="KW-1185">Reference proteome</keyword>
<dbReference type="OrthoDB" id="10478489at2759"/>
<sequence length="96" mass="11337">MIQEDMHLQQEILSHKIPLDKVAATQSENESEEITKHRNIKAKIDKEVSFKEMLITSYSKTIDQRTISRTNFEEDMIIDEPPRRCITNPWTNDTYV</sequence>
<accession>A0A9J5Z7X3</accession>
<dbReference type="AlphaFoldDB" id="A0A9J5Z7X3"/>
<proteinExistence type="predicted"/>
<gene>
    <name evidence="1" type="ORF">H5410_019622</name>
</gene>
<evidence type="ECO:0000313" key="2">
    <source>
        <dbReference type="Proteomes" id="UP000824120"/>
    </source>
</evidence>
<protein>
    <submittedName>
        <fullName evidence="1">Uncharacterized protein</fullName>
    </submittedName>
</protein>
<dbReference type="Proteomes" id="UP000824120">
    <property type="component" value="Chromosome 4"/>
</dbReference>
<dbReference type="EMBL" id="JACXVP010000004">
    <property type="protein sequence ID" value="KAG5608341.1"/>
    <property type="molecule type" value="Genomic_DNA"/>
</dbReference>
<comment type="caution">
    <text evidence="1">The sequence shown here is derived from an EMBL/GenBank/DDBJ whole genome shotgun (WGS) entry which is preliminary data.</text>
</comment>
<reference evidence="1 2" key="1">
    <citation type="submission" date="2020-09" db="EMBL/GenBank/DDBJ databases">
        <title>De no assembly of potato wild relative species, Solanum commersonii.</title>
        <authorList>
            <person name="Cho K."/>
        </authorList>
    </citation>
    <scope>NUCLEOTIDE SEQUENCE [LARGE SCALE GENOMIC DNA]</scope>
    <source>
        <strain evidence="1">LZ3.2</strain>
        <tissue evidence="1">Leaf</tissue>
    </source>
</reference>
<evidence type="ECO:0000313" key="1">
    <source>
        <dbReference type="EMBL" id="KAG5608341.1"/>
    </source>
</evidence>